<dbReference type="AlphaFoldDB" id="A0A9X9LHF2"/>
<feature type="non-terminal residue" evidence="1">
    <location>
        <position position="133"/>
    </location>
</feature>
<protein>
    <submittedName>
        <fullName evidence="1">Uncharacterized protein</fullName>
    </submittedName>
</protein>
<sequence>MKAPTKHLEILGASSPSAHSMDTLITLTIIIIPYPCPTLDKEAQNLNSPARVPPRDACRRKEYSLLEFISSSCLLPFEARNLFFPPVVNFLMGEGKGRPLTCNYQKLLPFTKKSLNLSQMLTESSPPDQRRSD</sequence>
<reference evidence="1 2" key="1">
    <citation type="submission" date="2018-10" db="EMBL/GenBank/DDBJ databases">
        <authorList>
            <person name="Ekblom R."/>
            <person name="Jareborg N."/>
        </authorList>
    </citation>
    <scope>NUCLEOTIDE SEQUENCE [LARGE SCALE GENOMIC DNA]</scope>
    <source>
        <tissue evidence="1">Muscle</tissue>
    </source>
</reference>
<evidence type="ECO:0000313" key="2">
    <source>
        <dbReference type="Proteomes" id="UP000269945"/>
    </source>
</evidence>
<keyword evidence="2" id="KW-1185">Reference proteome</keyword>
<organism evidence="1 2">
    <name type="scientific">Gulo gulo</name>
    <name type="common">Wolverine</name>
    <name type="synonym">Gluton</name>
    <dbReference type="NCBI Taxonomy" id="48420"/>
    <lineage>
        <taxon>Eukaryota</taxon>
        <taxon>Metazoa</taxon>
        <taxon>Chordata</taxon>
        <taxon>Craniata</taxon>
        <taxon>Vertebrata</taxon>
        <taxon>Euteleostomi</taxon>
        <taxon>Mammalia</taxon>
        <taxon>Eutheria</taxon>
        <taxon>Laurasiatheria</taxon>
        <taxon>Carnivora</taxon>
        <taxon>Caniformia</taxon>
        <taxon>Musteloidea</taxon>
        <taxon>Mustelidae</taxon>
        <taxon>Guloninae</taxon>
        <taxon>Gulo</taxon>
    </lineage>
</organism>
<accession>A0A9X9LHF2</accession>
<dbReference type="EMBL" id="CYRY02003669">
    <property type="protein sequence ID" value="VCW68264.1"/>
    <property type="molecule type" value="Genomic_DNA"/>
</dbReference>
<comment type="caution">
    <text evidence="1">The sequence shown here is derived from an EMBL/GenBank/DDBJ whole genome shotgun (WGS) entry which is preliminary data.</text>
</comment>
<evidence type="ECO:0000313" key="1">
    <source>
        <dbReference type="EMBL" id="VCW68264.1"/>
    </source>
</evidence>
<name>A0A9X9LHF2_GULGU</name>
<dbReference type="Proteomes" id="UP000269945">
    <property type="component" value="Unassembled WGS sequence"/>
</dbReference>
<gene>
    <name evidence="1" type="ORF">BN2614_LOCUS1</name>
</gene>
<proteinExistence type="predicted"/>